<evidence type="ECO:0000256" key="2">
    <source>
        <dbReference type="ARBA" id="ARBA00006347"/>
    </source>
</evidence>
<evidence type="ECO:0000259" key="11">
    <source>
        <dbReference type="PROSITE" id="PS51352"/>
    </source>
</evidence>
<evidence type="ECO:0000313" key="12">
    <source>
        <dbReference type="EMBL" id="CEP22845.1"/>
    </source>
</evidence>
<evidence type="ECO:0000256" key="5">
    <source>
        <dbReference type="ARBA" id="ARBA00022737"/>
    </source>
</evidence>
<evidence type="ECO:0000256" key="6">
    <source>
        <dbReference type="ARBA" id="ARBA00023157"/>
    </source>
</evidence>
<keyword evidence="5" id="KW-0677">Repeat</keyword>
<dbReference type="InterPro" id="IPR011679">
    <property type="entry name" value="ERp29_C"/>
</dbReference>
<dbReference type="AlphaFoldDB" id="A0A0H5C434"/>
<name>A0A0H5C434_CYBJN</name>
<dbReference type="InterPro" id="IPR036249">
    <property type="entry name" value="Thioredoxin-like_sf"/>
</dbReference>
<dbReference type="InterPro" id="IPR051063">
    <property type="entry name" value="PDI"/>
</dbReference>
<evidence type="ECO:0000256" key="7">
    <source>
        <dbReference type="ARBA" id="ARBA00023235"/>
    </source>
</evidence>
<feature type="signal peptide" evidence="10">
    <location>
        <begin position="1"/>
        <end position="18"/>
    </location>
</feature>
<organism evidence="12 13">
    <name type="scientific">Cyberlindnera jadinii (strain ATCC 18201 / CBS 1600 / BCRC 20928 / JCM 3617 / NBRC 0987 / NRRL Y-1542)</name>
    <name type="common">Torula yeast</name>
    <name type="synonym">Candida utilis</name>
    <dbReference type="NCBI Taxonomy" id="983966"/>
    <lineage>
        <taxon>Eukaryota</taxon>
        <taxon>Fungi</taxon>
        <taxon>Dikarya</taxon>
        <taxon>Ascomycota</taxon>
        <taxon>Saccharomycotina</taxon>
        <taxon>Saccharomycetes</taxon>
        <taxon>Phaffomycetales</taxon>
        <taxon>Phaffomycetaceae</taxon>
        <taxon>Cyberlindnera</taxon>
    </lineage>
</organism>
<keyword evidence="6" id="KW-1015">Disulfide bond</keyword>
<dbReference type="InterPro" id="IPR013766">
    <property type="entry name" value="Thioredoxin_domain"/>
</dbReference>
<dbReference type="Pfam" id="PF00085">
    <property type="entry name" value="Thioredoxin"/>
    <property type="match status" value="2"/>
</dbReference>
<dbReference type="CDD" id="cd02998">
    <property type="entry name" value="PDI_a_ERp38"/>
    <property type="match status" value="1"/>
</dbReference>
<dbReference type="PANTHER" id="PTHR45672:SF11">
    <property type="entry name" value="PROTEIN DISULFIDE-ISOMERASE C17H9.14C"/>
    <property type="match status" value="1"/>
</dbReference>
<dbReference type="NCBIfam" id="TIGR01126">
    <property type="entry name" value="pdi_dom"/>
    <property type="match status" value="1"/>
</dbReference>
<reference evidence="13" key="1">
    <citation type="journal article" date="2015" name="J. Biotechnol.">
        <title>The structure of the Cyberlindnera jadinii genome and its relation to Candida utilis analyzed by the occurrence of single nucleotide polymorphisms.</title>
        <authorList>
            <person name="Rupp O."/>
            <person name="Brinkrolf K."/>
            <person name="Buerth C."/>
            <person name="Kunigo M."/>
            <person name="Schneider J."/>
            <person name="Jaenicke S."/>
            <person name="Goesmann A."/>
            <person name="Puehler A."/>
            <person name="Jaeger K.-E."/>
            <person name="Ernst J.F."/>
        </authorList>
    </citation>
    <scope>NUCLEOTIDE SEQUENCE [LARGE SCALE GENOMIC DNA]</scope>
    <source>
        <strain evidence="13">ATCC 18201 / CBS 1600 / BCRC 20928 / JCM 3617 / NBRC 0987 / NRRL Y-1542</strain>
    </source>
</reference>
<dbReference type="FunFam" id="3.40.30.10:FF:000032">
    <property type="entry name" value="Protein disulfide-isomerase A6 homolog"/>
    <property type="match status" value="1"/>
</dbReference>
<dbReference type="PRINTS" id="PR00421">
    <property type="entry name" value="THIOREDOXIN"/>
</dbReference>
<keyword evidence="4 10" id="KW-0732">Signal</keyword>
<gene>
    <name evidence="12" type="primary">tigA</name>
    <name evidence="12" type="ORF">BN1211_3303</name>
</gene>
<feature type="chain" id="PRO_5005216490" description="protein disulfide-isomerase" evidence="10">
    <location>
        <begin position="19"/>
        <end position="351"/>
    </location>
</feature>
<dbReference type="Gene3D" id="3.40.30.10">
    <property type="entry name" value="Glutaredoxin"/>
    <property type="match status" value="2"/>
</dbReference>
<sequence>MKLSIGVLIAGLASLATAEVIDLTSDNFDQVVYESGKDTLVEFYASWCGHCKSLAPKYEKLGETYQNSDVQIAKIECEANRVICSQFGIQGFPTLKLFRKDLSDPVDYSGDREHDALVKFIGENTHEYVYIPEIKSDIVQVSDLDFDEVLLQSGKDVYVVFTASWCGHCKNLHPEWEKLATIFKDDDDIIIAEVSTTDGPAKELQARYEVPGFPTILTFKKNDPEVIPFGSYRSIDGLVNWVNEVSGTHRTVDGTLDEQAGRFDKLDVKVKELLQLEGEEQQAAIKSVVDSLEAGQEYYKKLLNKLLNGEEAFFSKEFTRLEKMFAKRDSLAKQQVDSLRKRLNVLSVFVE</sequence>
<dbReference type="EMBL" id="CDQK01000003">
    <property type="protein sequence ID" value="CEP22845.1"/>
    <property type="molecule type" value="Genomic_DNA"/>
</dbReference>
<evidence type="ECO:0000256" key="3">
    <source>
        <dbReference type="ARBA" id="ARBA00012723"/>
    </source>
</evidence>
<dbReference type="PROSITE" id="PS00194">
    <property type="entry name" value="THIOREDOXIN_1"/>
    <property type="match status" value="1"/>
</dbReference>
<dbReference type="Pfam" id="PF07749">
    <property type="entry name" value="ERp29"/>
    <property type="match status" value="1"/>
</dbReference>
<evidence type="ECO:0000256" key="1">
    <source>
        <dbReference type="ARBA" id="ARBA00001182"/>
    </source>
</evidence>
<dbReference type="Proteomes" id="UP000038830">
    <property type="component" value="Unassembled WGS sequence"/>
</dbReference>
<evidence type="ECO:0000256" key="9">
    <source>
        <dbReference type="RuleBase" id="RU004208"/>
    </source>
</evidence>
<evidence type="ECO:0000256" key="8">
    <source>
        <dbReference type="ARBA" id="ARBA00023284"/>
    </source>
</evidence>
<dbReference type="SUPFAM" id="SSF52833">
    <property type="entry name" value="Thioredoxin-like"/>
    <property type="match status" value="2"/>
</dbReference>
<evidence type="ECO:0000256" key="4">
    <source>
        <dbReference type="ARBA" id="ARBA00022729"/>
    </source>
</evidence>
<comment type="catalytic activity">
    <reaction evidence="1">
        <text>Catalyzes the rearrangement of -S-S- bonds in proteins.</text>
        <dbReference type="EC" id="5.3.4.1"/>
    </reaction>
</comment>
<evidence type="ECO:0000256" key="10">
    <source>
        <dbReference type="SAM" id="SignalP"/>
    </source>
</evidence>
<dbReference type="InterPro" id="IPR005788">
    <property type="entry name" value="PDI_thioredoxin-like_dom"/>
</dbReference>
<comment type="similarity">
    <text evidence="2 9">Belongs to the protein disulfide isomerase family.</text>
</comment>
<dbReference type="InterPro" id="IPR017937">
    <property type="entry name" value="Thioredoxin_CS"/>
</dbReference>
<protein>
    <recommendedName>
        <fullName evidence="3">protein disulfide-isomerase</fullName>
        <ecNumber evidence="3">5.3.4.1</ecNumber>
    </recommendedName>
</protein>
<dbReference type="GO" id="GO:0005783">
    <property type="term" value="C:endoplasmic reticulum"/>
    <property type="evidence" value="ECO:0007669"/>
    <property type="project" value="InterPro"/>
</dbReference>
<keyword evidence="8" id="KW-0676">Redox-active center</keyword>
<dbReference type="SUPFAM" id="SSF47933">
    <property type="entry name" value="ERP29 C domain-like"/>
    <property type="match status" value="1"/>
</dbReference>
<proteinExistence type="inferred from homology"/>
<keyword evidence="7" id="KW-0413">Isomerase</keyword>
<accession>A0A0H5C434</accession>
<dbReference type="GO" id="GO:0006457">
    <property type="term" value="P:protein folding"/>
    <property type="evidence" value="ECO:0007669"/>
    <property type="project" value="TreeGrafter"/>
</dbReference>
<dbReference type="PROSITE" id="PS51352">
    <property type="entry name" value="THIOREDOXIN_2"/>
    <property type="match status" value="2"/>
</dbReference>
<dbReference type="InterPro" id="IPR036356">
    <property type="entry name" value="ERp29_C_sf"/>
</dbReference>
<dbReference type="Gene3D" id="1.20.1150.12">
    <property type="entry name" value="Endoplasmic reticulum resident protein 29, C-terminal domain"/>
    <property type="match status" value="1"/>
</dbReference>
<feature type="domain" description="Thioredoxin" evidence="11">
    <location>
        <begin position="129"/>
        <end position="247"/>
    </location>
</feature>
<dbReference type="GO" id="GO:0003756">
    <property type="term" value="F:protein disulfide isomerase activity"/>
    <property type="evidence" value="ECO:0007669"/>
    <property type="project" value="UniProtKB-EC"/>
</dbReference>
<dbReference type="EC" id="5.3.4.1" evidence="3"/>
<feature type="domain" description="Thioredoxin" evidence="11">
    <location>
        <begin position="7"/>
        <end position="126"/>
    </location>
</feature>
<evidence type="ECO:0000313" key="13">
    <source>
        <dbReference type="Proteomes" id="UP000038830"/>
    </source>
</evidence>
<dbReference type="PANTHER" id="PTHR45672">
    <property type="entry name" value="PROTEIN DISULFIDE-ISOMERASE C17H9.14C-RELATED"/>
    <property type="match status" value="1"/>
</dbReference>